<evidence type="ECO:0000313" key="2">
    <source>
        <dbReference type="EMBL" id="SFS07801.1"/>
    </source>
</evidence>
<proteinExistence type="predicted"/>
<feature type="compositionally biased region" description="Low complexity" evidence="1">
    <location>
        <begin position="80"/>
        <end position="91"/>
    </location>
</feature>
<name>A0A1I6LWF2_9FIRM</name>
<evidence type="ECO:0000313" key="3">
    <source>
        <dbReference type="Proteomes" id="UP000199659"/>
    </source>
</evidence>
<sequence length="146" mass="16335">PQSIQDDSHKVVIKKDGKEQIERPRSQSEPIKNSSSLPNGTDRNKVTGRSQEHPQSIQDDSHKVVIEKDGKEQIERPKSQSEPIQKSSSSPNGTDRKKVTGRSLERPQSIQNDSHKVVIKKDGTEQIERPRSQSEQNNVVRPVSAG</sequence>
<dbReference type="Proteomes" id="UP000199659">
    <property type="component" value="Unassembled WGS sequence"/>
</dbReference>
<keyword evidence="3" id="KW-1185">Reference proteome</keyword>
<organism evidence="2 3">
    <name type="scientific">Anaeromicropila populeti</name>
    <dbReference type="NCBI Taxonomy" id="37658"/>
    <lineage>
        <taxon>Bacteria</taxon>
        <taxon>Bacillati</taxon>
        <taxon>Bacillota</taxon>
        <taxon>Clostridia</taxon>
        <taxon>Lachnospirales</taxon>
        <taxon>Lachnospiraceae</taxon>
        <taxon>Anaeromicropila</taxon>
    </lineage>
</organism>
<feature type="compositionally biased region" description="Polar residues" evidence="1">
    <location>
        <begin position="27"/>
        <end position="58"/>
    </location>
</feature>
<dbReference type="EMBL" id="FOYZ01000023">
    <property type="protein sequence ID" value="SFS07801.1"/>
    <property type="molecule type" value="Genomic_DNA"/>
</dbReference>
<evidence type="ECO:0000256" key="1">
    <source>
        <dbReference type="SAM" id="MobiDB-lite"/>
    </source>
</evidence>
<protein>
    <submittedName>
        <fullName evidence="2">Uncharacterized protein</fullName>
    </submittedName>
</protein>
<dbReference type="RefSeq" id="WP_177214800.1">
    <property type="nucleotide sequence ID" value="NZ_FOYZ01000023.1"/>
</dbReference>
<dbReference type="AlphaFoldDB" id="A0A1I6LWF2"/>
<feature type="compositionally biased region" description="Basic and acidic residues" evidence="1">
    <location>
        <begin position="1"/>
        <end position="26"/>
    </location>
</feature>
<reference evidence="2 3" key="1">
    <citation type="submission" date="2016-10" db="EMBL/GenBank/DDBJ databases">
        <authorList>
            <person name="de Groot N.N."/>
        </authorList>
    </citation>
    <scope>NUCLEOTIDE SEQUENCE [LARGE SCALE GENOMIC DNA]</scope>
    <source>
        <strain evidence="2 3">743A</strain>
    </source>
</reference>
<feature type="region of interest" description="Disordered" evidence="1">
    <location>
        <begin position="1"/>
        <end position="146"/>
    </location>
</feature>
<feature type="non-terminal residue" evidence="2">
    <location>
        <position position="1"/>
    </location>
</feature>
<accession>A0A1I6LWF2</accession>
<gene>
    <name evidence="2" type="ORF">SAMN05661086_03618</name>
</gene>
<feature type="compositionally biased region" description="Basic and acidic residues" evidence="1">
    <location>
        <begin position="113"/>
        <end position="132"/>
    </location>
</feature>
<feature type="compositionally biased region" description="Basic and acidic residues" evidence="1">
    <location>
        <begin position="59"/>
        <end position="79"/>
    </location>
</feature>